<evidence type="ECO:0000313" key="2">
    <source>
        <dbReference type="Proteomes" id="UP000316733"/>
    </source>
</evidence>
<proteinExistence type="predicted"/>
<reference evidence="2" key="1">
    <citation type="journal article" date="2020" name="bioRxiv">
        <title>Integrative omics analysis of Pseudomonas aeruginosa virus PA5oct highlights the molecular complexity of jumbo phages.</title>
        <authorList>
            <person name="Lood C."/>
            <person name="Danis-Wlodarczyk K."/>
            <person name="Blasdel B.G."/>
            <person name="Jang H.B."/>
            <person name="Vandenheuvel D."/>
            <person name="Briers Y."/>
            <person name="Noben J.-P."/>
            <person name="van Noort V."/>
            <person name="Drulis-Kawa Z."/>
            <person name="Lavigne R."/>
        </authorList>
    </citation>
    <scope>NUCLEOTIDE SEQUENCE [LARGE SCALE GENOMIC DNA]</scope>
</reference>
<gene>
    <name evidence="1" type="ORF">EST35_0444</name>
</gene>
<keyword evidence="2" id="KW-1185">Reference proteome</keyword>
<organism evidence="1 2">
    <name type="scientific">Pseudomonas phage vB_PaeM_PA5oct</name>
    <dbReference type="NCBI Taxonomy" id="2163605"/>
    <lineage>
        <taxon>Viruses</taxon>
        <taxon>Duplodnaviria</taxon>
        <taxon>Heunggongvirae</taxon>
        <taxon>Uroviricota</taxon>
        <taxon>Caudoviricetes</taxon>
        <taxon>Arenbergviridae</taxon>
        <taxon>Wroclawvirus</taxon>
        <taxon>Wroclawvirus PA5oct</taxon>
    </lineage>
</organism>
<protein>
    <submittedName>
        <fullName evidence="1">Uncharacterized protein</fullName>
    </submittedName>
</protein>
<dbReference type="Proteomes" id="UP000316733">
    <property type="component" value="Segment"/>
</dbReference>
<dbReference type="EMBL" id="MK797984">
    <property type="protein sequence ID" value="QCG76312.1"/>
    <property type="molecule type" value="Genomic_DNA"/>
</dbReference>
<evidence type="ECO:0000313" key="1">
    <source>
        <dbReference type="EMBL" id="QCG76312.1"/>
    </source>
</evidence>
<accession>A0A4Y5JWK6</accession>
<name>A0A4Y5JWK6_9CAUD</name>
<sequence length="97" mass="11257">MDIILFISNNTYYIASTSNSTFLLYRFDQKCIYIVTKNLNSHPVVIDDGSNGWGTIYEIPALVQFYTDIFKFSVHHELIQIYVLTKVGQFFSKIVAY</sequence>